<reference evidence="3" key="1">
    <citation type="journal article" date="2019" name="Int. J. Syst. Evol. Microbiol.">
        <title>The Global Catalogue of Microorganisms (GCM) 10K type strain sequencing project: providing services to taxonomists for standard genome sequencing and annotation.</title>
        <authorList>
            <consortium name="The Broad Institute Genomics Platform"/>
            <consortium name="The Broad Institute Genome Sequencing Center for Infectious Disease"/>
            <person name="Wu L."/>
            <person name="Ma J."/>
        </authorList>
    </citation>
    <scope>NUCLEOTIDE SEQUENCE [LARGE SCALE GENOMIC DNA]</scope>
    <source>
        <strain evidence="3">YIM 94188</strain>
    </source>
</reference>
<proteinExistence type="predicted"/>
<evidence type="ECO:0008006" key="4">
    <source>
        <dbReference type="Google" id="ProtNLM"/>
    </source>
</evidence>
<evidence type="ECO:0000313" key="3">
    <source>
        <dbReference type="Proteomes" id="UP001596072"/>
    </source>
</evidence>
<name>A0ABW0ZMA9_9ACTN</name>
<evidence type="ECO:0000313" key="2">
    <source>
        <dbReference type="EMBL" id="MFC5730726.1"/>
    </source>
</evidence>
<organism evidence="2 3">
    <name type="scientific">Nocardioides vastitatis</name>
    <dbReference type="NCBI Taxonomy" id="2568655"/>
    <lineage>
        <taxon>Bacteria</taxon>
        <taxon>Bacillati</taxon>
        <taxon>Actinomycetota</taxon>
        <taxon>Actinomycetes</taxon>
        <taxon>Propionibacteriales</taxon>
        <taxon>Nocardioidaceae</taxon>
        <taxon>Nocardioides</taxon>
    </lineage>
</organism>
<keyword evidence="3" id="KW-1185">Reference proteome</keyword>
<dbReference type="RefSeq" id="WP_136432703.1">
    <property type="nucleotide sequence ID" value="NZ_JBHSNS010000010.1"/>
</dbReference>
<evidence type="ECO:0000256" key="1">
    <source>
        <dbReference type="SAM" id="Coils"/>
    </source>
</evidence>
<comment type="caution">
    <text evidence="2">The sequence shown here is derived from an EMBL/GenBank/DDBJ whole genome shotgun (WGS) entry which is preliminary data.</text>
</comment>
<keyword evidence="1" id="KW-0175">Coiled coil</keyword>
<sequence length="370" mass="39363">MSLDTKVEGSPAEVTAAATWLRGTLADRVGKAGDEQQDARNYAQGTWEGETYSSYRNVSGDIMRANDKHEERVKRAATALDDYAAKLKRLEDDMRSIRTRASEGGLTVTVTGTVISEPPAAPATPFEAGSPEETEYNKAVDRIELWNSLVKNAAADYQTFVDWVDSTMPADVADARKKDASDTVFEAISALFPNFASGAGAGLAGWGLLNKSKDYRADAAEYRRKTRVSGNPAVRNRLNTPQGQSQLDDLLKKADLFGKGARVLGGPAGILIDLGFGVYEGTQTGDWERVAVTTGTSIAVGVGVGLLVTAGVVTAPAWAVVLAGGALAAGGSWLAGTIYDNWDDITDWTSDTWDDATDAIGDAWDSVTPW</sequence>
<feature type="coiled-coil region" evidence="1">
    <location>
        <begin position="66"/>
        <end position="100"/>
    </location>
</feature>
<dbReference type="EMBL" id="JBHSNS010000010">
    <property type="protein sequence ID" value="MFC5730726.1"/>
    <property type="molecule type" value="Genomic_DNA"/>
</dbReference>
<protein>
    <recommendedName>
        <fullName evidence="4">WXG100 family type VII secretion target</fullName>
    </recommendedName>
</protein>
<accession>A0ABW0ZMA9</accession>
<dbReference type="Proteomes" id="UP001596072">
    <property type="component" value="Unassembled WGS sequence"/>
</dbReference>
<gene>
    <name evidence="2" type="ORF">ACFPQB_17525</name>
</gene>